<sequence length="114" mass="12967">MERDCKQFPYDENGDVLLRMKENGDNLSKSREIDFSVIFPTEDAALKFAIHLLKNDQKVSFSSYDGDDEMPWQVAAHPFMEPTHENITGYENQLGDDAATFGGRNDGWGSMQQD</sequence>
<gene>
    <name evidence="2" type="ORF">C7C56_014755</name>
</gene>
<keyword evidence="3" id="KW-1185">Reference proteome</keyword>
<proteinExistence type="predicted"/>
<organism evidence="2 3">
    <name type="scientific">Massilia glaciei</name>
    <dbReference type="NCBI Taxonomy" id="1524097"/>
    <lineage>
        <taxon>Bacteria</taxon>
        <taxon>Pseudomonadati</taxon>
        <taxon>Pseudomonadota</taxon>
        <taxon>Betaproteobacteria</taxon>
        <taxon>Burkholderiales</taxon>
        <taxon>Oxalobacteraceae</taxon>
        <taxon>Telluria group</taxon>
        <taxon>Massilia</taxon>
    </lineage>
</organism>
<dbReference type="RefSeq" id="WP_106758137.1">
    <property type="nucleotide sequence ID" value="NZ_PXWF02000237.1"/>
</dbReference>
<dbReference type="AlphaFoldDB" id="A0A2U2HJK9"/>
<reference evidence="2 3" key="1">
    <citation type="submission" date="2018-04" db="EMBL/GenBank/DDBJ databases">
        <title>Massilia violaceinigra sp. nov., a novel purple-pigmented bacterium isolated from Tianshan glacier, Xinjiang, China.</title>
        <authorList>
            <person name="Wang H."/>
        </authorList>
    </citation>
    <scope>NUCLEOTIDE SEQUENCE [LARGE SCALE GENOMIC DNA]</scope>
    <source>
        <strain evidence="2 3">B448-2</strain>
    </source>
</reference>
<dbReference type="EMBL" id="PXWF02000237">
    <property type="protein sequence ID" value="PWF47604.1"/>
    <property type="molecule type" value="Genomic_DNA"/>
</dbReference>
<feature type="domain" description="Regulator of ribonuclease activity B" evidence="1">
    <location>
        <begin position="11"/>
        <end position="109"/>
    </location>
</feature>
<dbReference type="Gene3D" id="3.30.70.970">
    <property type="entry name" value="RraB-like"/>
    <property type="match status" value="1"/>
</dbReference>
<dbReference type="OrthoDB" id="8753964at2"/>
<evidence type="ECO:0000259" key="1">
    <source>
        <dbReference type="Pfam" id="PF06877"/>
    </source>
</evidence>
<protein>
    <submittedName>
        <fullName evidence="2">Ribonuclease E inhibitor RraB</fullName>
    </submittedName>
</protein>
<dbReference type="InterPro" id="IPR036701">
    <property type="entry name" value="RraB-like_sf"/>
</dbReference>
<accession>A0A2U2HJK9</accession>
<dbReference type="Pfam" id="PF06877">
    <property type="entry name" value="RraB"/>
    <property type="match status" value="1"/>
</dbReference>
<name>A0A2U2HJK9_9BURK</name>
<dbReference type="SUPFAM" id="SSF89946">
    <property type="entry name" value="Hypothetical protein VC0424"/>
    <property type="match status" value="1"/>
</dbReference>
<dbReference type="InterPro" id="IPR009671">
    <property type="entry name" value="RraB_dom"/>
</dbReference>
<dbReference type="Proteomes" id="UP000241421">
    <property type="component" value="Unassembled WGS sequence"/>
</dbReference>
<comment type="caution">
    <text evidence="2">The sequence shown here is derived from an EMBL/GenBank/DDBJ whole genome shotgun (WGS) entry which is preliminary data.</text>
</comment>
<evidence type="ECO:0000313" key="3">
    <source>
        <dbReference type="Proteomes" id="UP000241421"/>
    </source>
</evidence>
<evidence type="ECO:0000313" key="2">
    <source>
        <dbReference type="EMBL" id="PWF47604.1"/>
    </source>
</evidence>